<accession>A0A8T0YJQ7</accession>
<dbReference type="Proteomes" id="UP000760860">
    <property type="component" value="Unassembled WGS sequence"/>
</dbReference>
<dbReference type="Pfam" id="PF10551">
    <property type="entry name" value="MULE"/>
    <property type="match status" value="1"/>
</dbReference>
<dbReference type="EMBL" id="RCMV01001363">
    <property type="protein sequence ID" value="KAG3208950.1"/>
    <property type="molecule type" value="Genomic_DNA"/>
</dbReference>
<evidence type="ECO:0000313" key="5">
    <source>
        <dbReference type="EMBL" id="KAG3208950.1"/>
    </source>
</evidence>
<dbReference type="EMBL" id="RCMG01001063">
    <property type="protein sequence ID" value="KAG2837468.1"/>
    <property type="molecule type" value="Genomic_DNA"/>
</dbReference>
<feature type="domain" description="MULE transposase" evidence="1">
    <location>
        <begin position="231"/>
        <end position="340"/>
    </location>
</feature>
<evidence type="ECO:0000313" key="3">
    <source>
        <dbReference type="EMBL" id="KAG2890737.1"/>
    </source>
</evidence>
<sequence>MSSPYNWRLTDNLRGESRTNRKLVALPPMGVIVSQLKHCTVCRSNLDQHHMLYRIYCCKSEPCLSALVPCKFKLKTLTCERTKQSHLYQHDQHFAASAPDQRPQLSLAMKAAIRELVEKDVKPARIRNELVDSFTLSTGAVPALKQIQNFVYNYRRSTMKNTDIVEDMEEIAAESQLSNDLPDTTLFTIGYPLDEDGAPELGDGSDDDPLVIGITTQFLLKAAAWDPDVFVVHMDATFKLVTYAYPVIVCGISDAARQFHLMAFFITSQRTAVQYSHALRSLMDIYKVVVGRPFLVRYCVGDAEDAQINGVEQNLAAPCASAPSKPELHYLMCFFHVVENMKKRVSSLSNNSKYLVYRQIYEMHYARDATEFATIQERADALWRAVPELRRLQTTFNRPGLQVVSASGGVYGRRLSSQKRTTPWSSSTK</sequence>
<organism evidence="2 6">
    <name type="scientific">Phytophthora cactorum</name>
    <dbReference type="NCBI Taxonomy" id="29920"/>
    <lineage>
        <taxon>Eukaryota</taxon>
        <taxon>Sar</taxon>
        <taxon>Stramenopiles</taxon>
        <taxon>Oomycota</taxon>
        <taxon>Peronosporomycetes</taxon>
        <taxon>Peronosporales</taxon>
        <taxon>Peronosporaceae</taxon>
        <taxon>Phytophthora</taxon>
    </lineage>
</organism>
<evidence type="ECO:0000313" key="4">
    <source>
        <dbReference type="EMBL" id="KAG2965697.1"/>
    </source>
</evidence>
<comment type="caution">
    <text evidence="2">The sequence shown here is derived from an EMBL/GenBank/DDBJ whole genome shotgun (WGS) entry which is preliminary data.</text>
</comment>
<dbReference type="Proteomes" id="UP000697107">
    <property type="component" value="Unassembled WGS sequence"/>
</dbReference>
<dbReference type="Proteomes" id="UP000774804">
    <property type="component" value="Unassembled WGS sequence"/>
</dbReference>
<name>A0A8T0YJQ7_9STRA</name>
<dbReference type="PANTHER" id="PTHR33977:SF1">
    <property type="entry name" value="ZINC ION BINDING PROTEIN"/>
    <property type="match status" value="1"/>
</dbReference>
<dbReference type="VEuPathDB" id="FungiDB:PC110_g16150"/>
<gene>
    <name evidence="2" type="ORF">PC113_g19831</name>
    <name evidence="3" type="ORF">PC115_g19410</name>
    <name evidence="4" type="ORF">PC118_g19595</name>
    <name evidence="5" type="ORF">PC129_g20030</name>
</gene>
<proteinExistence type="predicted"/>
<protein>
    <recommendedName>
        <fullName evidence="1">MULE transposase domain-containing protein</fullName>
    </recommendedName>
</protein>
<dbReference type="Proteomes" id="UP000735874">
    <property type="component" value="Unassembled WGS sequence"/>
</dbReference>
<reference evidence="2" key="1">
    <citation type="submission" date="2018-10" db="EMBL/GenBank/DDBJ databases">
        <title>Effector identification in a new, highly contiguous assembly of the strawberry crown rot pathogen Phytophthora cactorum.</title>
        <authorList>
            <person name="Armitage A.D."/>
            <person name="Nellist C.F."/>
            <person name="Bates H."/>
            <person name="Vickerstaff R.J."/>
            <person name="Harrison R.J."/>
        </authorList>
    </citation>
    <scope>NUCLEOTIDE SEQUENCE</scope>
    <source>
        <strain evidence="2">15-7</strain>
        <strain evidence="3">4032</strain>
        <strain evidence="4">P415</strain>
        <strain evidence="5">P421</strain>
    </source>
</reference>
<evidence type="ECO:0000313" key="2">
    <source>
        <dbReference type="EMBL" id="KAG2837468.1"/>
    </source>
</evidence>
<evidence type="ECO:0000313" key="6">
    <source>
        <dbReference type="Proteomes" id="UP000735874"/>
    </source>
</evidence>
<dbReference type="EMBL" id="RCML01001084">
    <property type="protein sequence ID" value="KAG2965697.1"/>
    <property type="molecule type" value="Genomic_DNA"/>
</dbReference>
<dbReference type="PANTHER" id="PTHR33977">
    <property type="entry name" value="ZINC ION BINDING PROTEIN"/>
    <property type="match status" value="1"/>
</dbReference>
<dbReference type="InterPro" id="IPR018289">
    <property type="entry name" value="MULE_transposase_dom"/>
</dbReference>
<evidence type="ECO:0000259" key="1">
    <source>
        <dbReference type="Pfam" id="PF10551"/>
    </source>
</evidence>
<dbReference type="AlphaFoldDB" id="A0A8T0YJQ7"/>
<dbReference type="EMBL" id="RCMI01001102">
    <property type="protein sequence ID" value="KAG2890737.1"/>
    <property type="molecule type" value="Genomic_DNA"/>
</dbReference>